<sequence length="335" mass="38274">MEIGEARVKSVILHKVGNRLREEPLVLAEECLSITEDIANILLYGYLRGIVRINNQFTLFHETDVTLNEISHHISNFESEKIDFIELSKRLATHLYSSTHHPNIASGDLFIILFDKIRIKDKYKSAIGIYKVESQQQYLSAHSENGTQKLEVLQGINPELIDKGALVIEGSNQVYAVDRLSNRTKYWIEDFLQAKQIPNERVKSAIALGLITTVNNKIENPIERQSFGQEISALCTGQESISGIEIKNISEKYVPKETWNSEFQRLNDLKGEVELQELVLPAKKFENKLQKVLSKINLGKDISLILPNDFYFKNMTLDEDKKQIYINIVLEKSNG</sequence>
<dbReference type="GO" id="GO:0009295">
    <property type="term" value="C:nucleoid"/>
    <property type="evidence" value="ECO:0007669"/>
    <property type="project" value="InterPro"/>
</dbReference>
<dbReference type="Pfam" id="PF04245">
    <property type="entry name" value="NA37"/>
    <property type="match status" value="1"/>
</dbReference>
<dbReference type="AlphaFoldDB" id="A0A3B7LZN6"/>
<evidence type="ECO:0000313" key="2">
    <source>
        <dbReference type="Proteomes" id="UP000263753"/>
    </source>
</evidence>
<reference evidence="2" key="1">
    <citation type="submission" date="2018-09" db="EMBL/GenBank/DDBJ databases">
        <title>The complete genome of Acinetobacter sp. strain WCHAc010005.</title>
        <authorList>
            <person name="Hu Y."/>
            <person name="Long H."/>
            <person name="Feng Y."/>
            <person name="Zong Z."/>
        </authorList>
    </citation>
    <scope>NUCLEOTIDE SEQUENCE [LARGE SCALE GENOMIC DNA]</scope>
    <source>
        <strain evidence="2">WCHAc010005</strain>
    </source>
</reference>
<dbReference type="InterPro" id="IPR007358">
    <property type="entry name" value="Nucleoid_associated_NdpA"/>
</dbReference>
<proteinExistence type="predicted"/>
<gene>
    <name evidence="1" type="ORF">CDG60_05060</name>
</gene>
<protein>
    <recommendedName>
        <fullName evidence="3">Nucleoid-associated protein</fullName>
    </recommendedName>
</protein>
<accession>A0A3B7LZN6</accession>
<name>A0A3B7LZN6_9GAMM</name>
<evidence type="ECO:0008006" key="3">
    <source>
        <dbReference type="Google" id="ProtNLM"/>
    </source>
</evidence>
<evidence type="ECO:0000313" key="1">
    <source>
        <dbReference type="EMBL" id="AXY55999.1"/>
    </source>
</evidence>
<dbReference type="RefSeq" id="WP_087514271.1">
    <property type="nucleotide sequence ID" value="NZ_CP032134.1"/>
</dbReference>
<dbReference type="KEGG" id="achi:CDG60_05060"/>
<dbReference type="EMBL" id="CP032134">
    <property type="protein sequence ID" value="AXY55999.1"/>
    <property type="molecule type" value="Genomic_DNA"/>
</dbReference>
<organism evidence="1 2">
    <name type="scientific">Acinetobacter chinensis</name>
    <dbReference type="NCBI Taxonomy" id="2004650"/>
    <lineage>
        <taxon>Bacteria</taxon>
        <taxon>Pseudomonadati</taxon>
        <taxon>Pseudomonadota</taxon>
        <taxon>Gammaproteobacteria</taxon>
        <taxon>Moraxellales</taxon>
        <taxon>Moraxellaceae</taxon>
        <taxon>Acinetobacter</taxon>
    </lineage>
</organism>
<dbReference type="Proteomes" id="UP000263753">
    <property type="component" value="Chromosome"/>
</dbReference>